<dbReference type="GO" id="GO:0016020">
    <property type="term" value="C:membrane"/>
    <property type="evidence" value="ECO:0007669"/>
    <property type="project" value="UniProtKB-SubCell"/>
</dbReference>
<dbReference type="Proteomes" id="UP000235653">
    <property type="component" value="Unassembled WGS sequence"/>
</dbReference>
<protein>
    <submittedName>
        <fullName evidence="6">Amino acid permease</fullName>
    </submittedName>
</protein>
<dbReference type="PANTHER" id="PTHR42770:SF11">
    <property type="entry name" value="INNER MEMBRANE TRANSPORT PROTEIN YBAT"/>
    <property type="match status" value="1"/>
</dbReference>
<evidence type="ECO:0000313" key="6">
    <source>
        <dbReference type="EMBL" id="PPD58171.1"/>
    </source>
</evidence>
<accession>A0A2P5P799</accession>
<name>A0A2P5P799_9CHLR</name>
<keyword evidence="4" id="KW-0472">Membrane</keyword>
<dbReference type="OrthoDB" id="178667at2"/>
<feature type="domain" description="Amino acid permease/ SLC12A" evidence="5">
    <location>
        <begin position="18"/>
        <end position="356"/>
    </location>
</feature>
<comment type="subcellular location">
    <subcellularLocation>
        <location evidence="1">Membrane</location>
        <topology evidence="1">Multi-pass membrane protein</topology>
    </subcellularLocation>
</comment>
<keyword evidence="2" id="KW-0812">Transmembrane</keyword>
<gene>
    <name evidence="6" type="ORF">JP09_005105</name>
</gene>
<evidence type="ECO:0000256" key="2">
    <source>
        <dbReference type="ARBA" id="ARBA00022692"/>
    </source>
</evidence>
<dbReference type="InterPro" id="IPR050367">
    <property type="entry name" value="APC_superfamily"/>
</dbReference>
<keyword evidence="7" id="KW-1185">Reference proteome</keyword>
<dbReference type="PANTHER" id="PTHR42770">
    <property type="entry name" value="AMINO ACID TRANSPORTER-RELATED"/>
    <property type="match status" value="1"/>
</dbReference>
<evidence type="ECO:0000256" key="4">
    <source>
        <dbReference type="ARBA" id="ARBA00023136"/>
    </source>
</evidence>
<dbReference type="InterPro" id="IPR004841">
    <property type="entry name" value="AA-permease/SLC12A_dom"/>
</dbReference>
<dbReference type="PIRSF" id="PIRSF006060">
    <property type="entry name" value="AA_transporter"/>
    <property type="match status" value="1"/>
</dbReference>
<evidence type="ECO:0000259" key="5">
    <source>
        <dbReference type="Pfam" id="PF00324"/>
    </source>
</evidence>
<comment type="caution">
    <text evidence="6">The sequence shown here is derived from an EMBL/GenBank/DDBJ whole genome shotgun (WGS) entry which is preliminary data.</text>
</comment>
<proteinExistence type="predicted"/>
<reference evidence="6 7" key="1">
    <citation type="journal article" date="2017" name="ISME J.">
        <title>Grape pomace compost harbors organohalide-respiring Dehalogenimonas species with novel reductive dehalogenase genes.</title>
        <authorList>
            <person name="Yang Y."/>
            <person name="Higgins S.A."/>
            <person name="Yan J."/>
            <person name="Simsir B."/>
            <person name="Chourey K."/>
            <person name="Iyer R."/>
            <person name="Hettich R.L."/>
            <person name="Baldwin B."/>
            <person name="Ogles D.M."/>
            <person name="Loffler F.E."/>
        </authorList>
    </citation>
    <scope>NUCLEOTIDE SEQUENCE [LARGE SCALE GENOMIC DNA]</scope>
    <source>
        <strain evidence="6 7">GP</strain>
    </source>
</reference>
<dbReference type="Pfam" id="PF00324">
    <property type="entry name" value="AA_permease"/>
    <property type="match status" value="1"/>
</dbReference>
<dbReference type="GO" id="GO:0055085">
    <property type="term" value="P:transmembrane transport"/>
    <property type="evidence" value="ECO:0007669"/>
    <property type="project" value="InterPro"/>
</dbReference>
<evidence type="ECO:0000256" key="3">
    <source>
        <dbReference type="ARBA" id="ARBA00022989"/>
    </source>
</evidence>
<dbReference type="RefSeq" id="WP_102331179.1">
    <property type="nucleotide sequence ID" value="NZ_CP058566.2"/>
</dbReference>
<evidence type="ECO:0000256" key="1">
    <source>
        <dbReference type="ARBA" id="ARBA00004141"/>
    </source>
</evidence>
<evidence type="ECO:0000313" key="7">
    <source>
        <dbReference type="Proteomes" id="UP000235653"/>
    </source>
</evidence>
<dbReference type="AlphaFoldDB" id="A0A2P5P799"/>
<dbReference type="Gene3D" id="1.20.1740.10">
    <property type="entry name" value="Amino acid/polyamine transporter I"/>
    <property type="match status" value="1"/>
</dbReference>
<dbReference type="EMBL" id="JQAN02000009">
    <property type="protein sequence ID" value="PPD58171.1"/>
    <property type="molecule type" value="Genomic_DNA"/>
</dbReference>
<sequence length="425" mass="44387">MVSETTPGLERRLGLFPVVLSGLGVTIGAGIYVLIGAAAESAGNAVWLSFALAAAVASFTAVSYARLVRLRPKNAPEYQFVTLAFNRRLGFLAGWLTTWSMIISTAVISLGFAGYLENLFHVPPIAGALGLMAVMTVIVFSGMRKSVALLIGLTVPTVLGLVAVILIGVPHIGTFNLFETASGFTGVFGATALVFFALLGFETMANLAEEMKKPEKDLPKAMLFVLAISAVLYVLVSVSVVSVLGFSDLSLSTAPMADVASRTVGSQAGAFIAVLSLTATSSSGLFLLMSSSRAVWAMSCAGVLPLPFCSINQQRTPWIAILGVGILASLFVFLENIEVVAQVTNIAVLLAFAGVNAAAIKLADRIEPNPSRLMQARIVPALGLVLSGWLALNTGTIALIFGGVLTAVGLVYYNIILRKRAGTAD</sequence>
<keyword evidence="3" id="KW-1133">Transmembrane helix</keyword>
<organism evidence="6 7">
    <name type="scientific">Dehalogenimonas etheniformans</name>
    <dbReference type="NCBI Taxonomy" id="1536648"/>
    <lineage>
        <taxon>Bacteria</taxon>
        <taxon>Bacillati</taxon>
        <taxon>Chloroflexota</taxon>
        <taxon>Dehalococcoidia</taxon>
        <taxon>Dehalococcoidales</taxon>
        <taxon>Dehalococcoidaceae</taxon>
        <taxon>Dehalogenimonas</taxon>
    </lineage>
</organism>